<reference evidence="3" key="2">
    <citation type="submission" date="2021-04" db="EMBL/GenBank/DDBJ databases">
        <authorList>
            <person name="Gilroy R."/>
        </authorList>
    </citation>
    <scope>NUCLEOTIDE SEQUENCE</scope>
    <source>
        <strain evidence="3">ChiSxjej3B15-1167</strain>
    </source>
</reference>
<dbReference type="AlphaFoldDB" id="A0A9D2BES8"/>
<accession>A0A9D2BES8</accession>
<sequence length="443" mass="51103">MRNDEKIDIQLNEASEEELTAEELAQQHYNTALRYINIAEHMKQFEEQDKYYHRAIKYLRRARPYMEVRPLLRDLRKKKYAARAEGKIALYEEACQIRDRARTPEDYYSAQTVFERIHRHELKHKIPKRKVSEELYERLGKCTDSEQQAAACGEMAAKKAAEMKRHSLWVSLGFIAVIIALLAFSRTTAFYQCAGAALSLFGDHETAWHCYQIAYERTGSDDDYADYQEQRYEAALAAQDSDNEDSADAAYAGFYTLARENYKDSADHLTALEKEDIRQAELGDIVMFANLEWRVLDRTEDQALLIKDKSITDIAFQSEDSPCTWETSSIRRWLNSNFLEENFAEAEINILKDTNVIAEDNPVYHTSAGKDTVDKVFLLSSSEAAGYYDTLHGTETCWWLRTPGANEGSMAFVYPNRTVMNYGYDCTDDTFSVKPVMWVDISQ</sequence>
<feature type="domain" description="DUF6273" evidence="2">
    <location>
        <begin position="301"/>
        <end position="440"/>
    </location>
</feature>
<comment type="caution">
    <text evidence="3">The sequence shown here is derived from an EMBL/GenBank/DDBJ whole genome shotgun (WGS) entry which is preliminary data.</text>
</comment>
<dbReference type="InterPro" id="IPR046240">
    <property type="entry name" value="DUF6273"/>
</dbReference>
<name>A0A9D2BES8_9FIRM</name>
<protein>
    <recommendedName>
        <fullName evidence="2">DUF6273 domain-containing protein</fullName>
    </recommendedName>
</protein>
<keyword evidence="1" id="KW-0812">Transmembrane</keyword>
<reference evidence="3" key="1">
    <citation type="journal article" date="2021" name="PeerJ">
        <title>Extensive microbial diversity within the chicken gut microbiome revealed by metagenomics and culture.</title>
        <authorList>
            <person name="Gilroy R."/>
            <person name="Ravi A."/>
            <person name="Getino M."/>
            <person name="Pursley I."/>
            <person name="Horton D.L."/>
            <person name="Alikhan N.F."/>
            <person name="Baker D."/>
            <person name="Gharbi K."/>
            <person name="Hall N."/>
            <person name="Watson M."/>
            <person name="Adriaenssens E.M."/>
            <person name="Foster-Nyarko E."/>
            <person name="Jarju S."/>
            <person name="Secka A."/>
            <person name="Antonio M."/>
            <person name="Oren A."/>
            <person name="Chaudhuri R.R."/>
            <person name="La Ragione R."/>
            <person name="Hildebrand F."/>
            <person name="Pallen M.J."/>
        </authorList>
    </citation>
    <scope>NUCLEOTIDE SEQUENCE</scope>
    <source>
        <strain evidence="3">ChiSxjej3B15-1167</strain>
    </source>
</reference>
<evidence type="ECO:0000313" key="3">
    <source>
        <dbReference type="EMBL" id="HIX73408.1"/>
    </source>
</evidence>
<evidence type="ECO:0000256" key="1">
    <source>
        <dbReference type="SAM" id="Phobius"/>
    </source>
</evidence>
<keyword evidence="1" id="KW-0472">Membrane</keyword>
<evidence type="ECO:0000313" key="4">
    <source>
        <dbReference type="Proteomes" id="UP000886805"/>
    </source>
</evidence>
<dbReference type="Pfam" id="PF19789">
    <property type="entry name" value="DUF6273"/>
    <property type="match status" value="1"/>
</dbReference>
<evidence type="ECO:0000259" key="2">
    <source>
        <dbReference type="Pfam" id="PF19789"/>
    </source>
</evidence>
<feature type="transmembrane region" description="Helical" evidence="1">
    <location>
        <begin position="168"/>
        <end position="185"/>
    </location>
</feature>
<proteinExistence type="predicted"/>
<keyword evidence="1" id="KW-1133">Transmembrane helix</keyword>
<gene>
    <name evidence="3" type="ORF">H9849_10355</name>
</gene>
<dbReference type="Proteomes" id="UP000886805">
    <property type="component" value="Unassembled WGS sequence"/>
</dbReference>
<organism evidence="3 4">
    <name type="scientific">Candidatus Anaerobutyricum stercoripullorum</name>
    <dbReference type="NCBI Taxonomy" id="2838456"/>
    <lineage>
        <taxon>Bacteria</taxon>
        <taxon>Bacillati</taxon>
        <taxon>Bacillota</taxon>
        <taxon>Clostridia</taxon>
        <taxon>Lachnospirales</taxon>
        <taxon>Lachnospiraceae</taxon>
        <taxon>Anaerobutyricum</taxon>
    </lineage>
</organism>
<dbReference type="EMBL" id="DXEQ01000317">
    <property type="protein sequence ID" value="HIX73408.1"/>
    <property type="molecule type" value="Genomic_DNA"/>
</dbReference>